<comment type="caution">
    <text evidence="1">The sequence shown here is derived from an EMBL/GenBank/DDBJ whole genome shotgun (WGS) entry which is preliminary data.</text>
</comment>
<evidence type="ECO:0000313" key="2">
    <source>
        <dbReference type="Proteomes" id="UP001163321"/>
    </source>
</evidence>
<accession>A0ACC0X046</accession>
<evidence type="ECO:0000313" key="1">
    <source>
        <dbReference type="EMBL" id="KAI9923316.1"/>
    </source>
</evidence>
<reference evidence="1 2" key="1">
    <citation type="journal article" date="2022" name="bioRxiv">
        <title>The genome of the oomycete Peronosclerospora sorghi, a cosmopolitan pathogen of maize and sorghum, is inflated with dispersed pseudogenes.</title>
        <authorList>
            <person name="Fletcher K."/>
            <person name="Martin F."/>
            <person name="Isakeit T."/>
            <person name="Cavanaugh K."/>
            <person name="Magill C."/>
            <person name="Michelmore R."/>
        </authorList>
    </citation>
    <scope>NUCLEOTIDE SEQUENCE [LARGE SCALE GENOMIC DNA]</scope>
    <source>
        <strain evidence="1">P6</strain>
    </source>
</reference>
<protein>
    <submittedName>
        <fullName evidence="1">Uncharacterized protein</fullName>
    </submittedName>
</protein>
<sequence length="146" mass="15714">MPATAATTSTSPPTPGTSRTPGNSVLTRPGRKNPTEKPEVQRPGSYIPPESLLKALEETISKYGTAADLRTIALREVQRARVPALSKLKFISGCLDVLSRSYIRSCKAGISRLIPGMVHCNVPDLTLEPAAGYTRDPVPYLPSSRK</sequence>
<organism evidence="1 2">
    <name type="scientific">Peronosclerospora sorghi</name>
    <dbReference type="NCBI Taxonomy" id="230839"/>
    <lineage>
        <taxon>Eukaryota</taxon>
        <taxon>Sar</taxon>
        <taxon>Stramenopiles</taxon>
        <taxon>Oomycota</taxon>
        <taxon>Peronosporomycetes</taxon>
        <taxon>Peronosporales</taxon>
        <taxon>Peronosporaceae</taxon>
        <taxon>Peronosclerospora</taxon>
    </lineage>
</organism>
<dbReference type="EMBL" id="CM047580">
    <property type="protein sequence ID" value="KAI9923316.1"/>
    <property type="molecule type" value="Genomic_DNA"/>
</dbReference>
<dbReference type="Proteomes" id="UP001163321">
    <property type="component" value="Chromosome 1"/>
</dbReference>
<keyword evidence="2" id="KW-1185">Reference proteome</keyword>
<name>A0ACC0X046_9STRA</name>
<proteinExistence type="predicted"/>
<gene>
    <name evidence="1" type="ORF">PsorP6_002032</name>
</gene>